<dbReference type="EMBL" id="BNJK01000002">
    <property type="protein sequence ID" value="GHO98457.1"/>
    <property type="molecule type" value="Genomic_DNA"/>
</dbReference>
<name>A0A8J3IX76_9CHLR</name>
<dbReference type="GO" id="GO:0004803">
    <property type="term" value="F:transposase activity"/>
    <property type="evidence" value="ECO:0007669"/>
    <property type="project" value="InterPro"/>
</dbReference>
<dbReference type="PANTHER" id="PTHR30007">
    <property type="entry name" value="PHP DOMAIN PROTEIN"/>
    <property type="match status" value="1"/>
</dbReference>
<dbReference type="AlphaFoldDB" id="A0A8J3IX76"/>
<dbReference type="Pfam" id="PF01609">
    <property type="entry name" value="DDE_Tnp_1"/>
    <property type="match status" value="1"/>
</dbReference>
<reference evidence="3" key="1">
    <citation type="submission" date="2020-10" db="EMBL/GenBank/DDBJ databases">
        <title>Taxonomic study of unclassified bacteria belonging to the class Ktedonobacteria.</title>
        <authorList>
            <person name="Yabe S."/>
            <person name="Wang C.M."/>
            <person name="Zheng Y."/>
            <person name="Sakai Y."/>
            <person name="Cavaletti L."/>
            <person name="Monciardini P."/>
            <person name="Donadio S."/>
        </authorList>
    </citation>
    <scope>NUCLEOTIDE SEQUENCE</scope>
    <source>
        <strain evidence="3">ID150040</strain>
    </source>
</reference>
<accession>A0A8J3IX76</accession>
<sequence>MTFVLTAGQRHEMTKVKTLMEQGAVKRVGRGRPRLRPKRVLGDKAYSSRKLRHYLKRRGIGYTIPRRSDETRTGPFNRALYKERNYIERLINRLKQFRRVATRYEKRAVNFLAMVTIASIMLWL</sequence>
<proteinExistence type="predicted"/>
<keyword evidence="1" id="KW-0472">Membrane</keyword>
<keyword evidence="1" id="KW-0812">Transmembrane</keyword>
<feature type="transmembrane region" description="Helical" evidence="1">
    <location>
        <begin position="107"/>
        <end position="123"/>
    </location>
</feature>
<comment type="caution">
    <text evidence="3">The sequence shown here is derived from an EMBL/GenBank/DDBJ whole genome shotgun (WGS) entry which is preliminary data.</text>
</comment>
<gene>
    <name evidence="3" type="ORF">KSF_085050</name>
</gene>
<evidence type="ECO:0000313" key="3">
    <source>
        <dbReference type="EMBL" id="GHO98457.1"/>
    </source>
</evidence>
<evidence type="ECO:0000259" key="2">
    <source>
        <dbReference type="Pfam" id="PF01609"/>
    </source>
</evidence>
<dbReference type="Proteomes" id="UP000597444">
    <property type="component" value="Unassembled WGS sequence"/>
</dbReference>
<dbReference type="GO" id="GO:0006313">
    <property type="term" value="P:DNA transposition"/>
    <property type="evidence" value="ECO:0007669"/>
    <property type="project" value="InterPro"/>
</dbReference>
<keyword evidence="1" id="KW-1133">Transmembrane helix</keyword>
<keyword evidence="4" id="KW-1185">Reference proteome</keyword>
<evidence type="ECO:0000256" key="1">
    <source>
        <dbReference type="SAM" id="Phobius"/>
    </source>
</evidence>
<dbReference type="GO" id="GO:0003677">
    <property type="term" value="F:DNA binding"/>
    <property type="evidence" value="ECO:0007669"/>
    <property type="project" value="InterPro"/>
</dbReference>
<feature type="domain" description="Transposase IS4-like" evidence="2">
    <location>
        <begin position="2"/>
        <end position="121"/>
    </location>
</feature>
<dbReference type="NCBIfam" id="NF033580">
    <property type="entry name" value="transpos_IS5_3"/>
    <property type="match status" value="1"/>
</dbReference>
<dbReference type="PANTHER" id="PTHR30007:SF1">
    <property type="entry name" value="BLR1914 PROTEIN"/>
    <property type="match status" value="1"/>
</dbReference>
<organism evidence="3 4">
    <name type="scientific">Reticulibacter mediterranei</name>
    <dbReference type="NCBI Taxonomy" id="2778369"/>
    <lineage>
        <taxon>Bacteria</taxon>
        <taxon>Bacillati</taxon>
        <taxon>Chloroflexota</taxon>
        <taxon>Ktedonobacteria</taxon>
        <taxon>Ktedonobacterales</taxon>
        <taxon>Reticulibacteraceae</taxon>
        <taxon>Reticulibacter</taxon>
    </lineage>
</organism>
<evidence type="ECO:0000313" key="4">
    <source>
        <dbReference type="Proteomes" id="UP000597444"/>
    </source>
</evidence>
<protein>
    <submittedName>
        <fullName evidence="3">IS5 family transposase</fullName>
    </submittedName>
</protein>
<dbReference type="InterPro" id="IPR002559">
    <property type="entry name" value="Transposase_11"/>
</dbReference>